<protein>
    <submittedName>
        <fullName evidence="8">Aspartate aminotransferase family protein</fullName>
    </submittedName>
    <submittedName>
        <fullName evidence="9">L-2,4-diaminobutyrate decarboxylase</fullName>
        <ecNumber evidence="9">4.1.1.86</ecNumber>
    </submittedName>
</protein>
<dbReference type="Pfam" id="PF00282">
    <property type="entry name" value="Pyridoxal_deC"/>
    <property type="match status" value="1"/>
</dbReference>
<dbReference type="Proteomes" id="UP000255124">
    <property type="component" value="Unassembled WGS sequence"/>
</dbReference>
<dbReference type="RefSeq" id="WP_101540441.1">
    <property type="nucleotide sequence ID" value="NZ_CALTZC010000026.1"/>
</dbReference>
<evidence type="ECO:0000313" key="11">
    <source>
        <dbReference type="Proteomes" id="UP000255124"/>
    </source>
</evidence>
<dbReference type="EMBL" id="PKGS01000004">
    <property type="protein sequence ID" value="PKZ16418.1"/>
    <property type="molecule type" value="Genomic_DNA"/>
</dbReference>
<evidence type="ECO:0000256" key="6">
    <source>
        <dbReference type="PIRSR" id="PIRSR602129-50"/>
    </source>
</evidence>
<dbReference type="Proteomes" id="UP000234335">
    <property type="component" value="Unassembled WGS sequence"/>
</dbReference>
<evidence type="ECO:0000256" key="5">
    <source>
        <dbReference type="ARBA" id="ARBA00023239"/>
    </source>
</evidence>
<dbReference type="GO" id="GO:0033983">
    <property type="term" value="F:diaminobutyrate decarboxylase activity"/>
    <property type="evidence" value="ECO:0007669"/>
    <property type="project" value="UniProtKB-EC"/>
</dbReference>
<evidence type="ECO:0000313" key="10">
    <source>
        <dbReference type="Proteomes" id="UP000234335"/>
    </source>
</evidence>
<dbReference type="InterPro" id="IPR010977">
    <property type="entry name" value="Aromatic_deC"/>
</dbReference>
<dbReference type="OrthoDB" id="9803665at2"/>
<dbReference type="GO" id="GO:0030170">
    <property type="term" value="F:pyridoxal phosphate binding"/>
    <property type="evidence" value="ECO:0007669"/>
    <property type="project" value="InterPro"/>
</dbReference>
<keyword evidence="5 7" id="KW-0456">Lyase</keyword>
<name>A0A2I1M8I3_9FIRM</name>
<dbReference type="InterPro" id="IPR015422">
    <property type="entry name" value="PyrdxlP-dep_Trfase_small"/>
</dbReference>
<evidence type="ECO:0000256" key="1">
    <source>
        <dbReference type="ARBA" id="ARBA00001933"/>
    </source>
</evidence>
<keyword evidence="8" id="KW-0032">Aminotransferase</keyword>
<keyword evidence="10" id="KW-1185">Reference proteome</keyword>
<dbReference type="PRINTS" id="PR00800">
    <property type="entry name" value="YHDCRBOXLASE"/>
</dbReference>
<evidence type="ECO:0000313" key="9">
    <source>
        <dbReference type="EMBL" id="SUU92545.1"/>
    </source>
</evidence>
<sequence>MENKFWSHDDQAVEVTLEWAKKRTVSGSDPKTTAHTAQELREKVGQTITENGIGPKKALDIFETLNRATRSADDPMNFAYIPCAPTRAAVAFDEVVSAANVFGGIWECGAGSIFAENQVIDWIKENLGWPEEAIGTFVSGGTHGNLSALACARDNAKNKWKDEGKYPNGRPSDGYKLIISKDTHSSVKTIAKVLDVDVLTADTDKNGVMSGKTVEKLIKENEGVFAVVATTGTTNTGSIDHIESISKVCQKYDIWLHIDGAYGGAGILAPSVRDLYKGIENADSFIVDPHKWLFAPYDCCCLVYRSPKNVYNTFSQHAEYLEGVDHSQSNPSDMAIHLSRRTRGLPLWYSLVTYGSKKYTEAVELCIENAKKCAQAIKNTEHLELVMEPTLSIVVFKRKDWEIEDYASWSNDLALDGKLLCIPSSIDGEVILRLAFLNPSTDIDKVIKIIIETTK</sequence>
<dbReference type="InterPro" id="IPR015421">
    <property type="entry name" value="PyrdxlP-dep_Trfase_major"/>
</dbReference>
<proteinExistence type="inferred from homology"/>
<reference evidence="9 11" key="2">
    <citation type="submission" date="2018-06" db="EMBL/GenBank/DDBJ databases">
        <authorList>
            <consortium name="Pathogen Informatics"/>
            <person name="Doyle S."/>
        </authorList>
    </citation>
    <scope>NUCLEOTIDE SEQUENCE [LARGE SCALE GENOMIC DNA]</scope>
    <source>
        <strain evidence="9 11">NCTC9810</strain>
    </source>
</reference>
<reference evidence="8 10" key="1">
    <citation type="submission" date="2017-12" db="EMBL/GenBank/DDBJ databases">
        <title>Phylogenetic diversity of female urinary microbiome.</title>
        <authorList>
            <person name="Thomas-White K."/>
            <person name="Wolfe A.J."/>
        </authorList>
    </citation>
    <scope>NUCLEOTIDE SEQUENCE [LARGE SCALE GENOMIC DNA]</scope>
    <source>
        <strain evidence="8 10">UMB0119</strain>
    </source>
</reference>
<comment type="cofactor">
    <cofactor evidence="1 6 7">
        <name>pyridoxal 5'-phosphate</name>
        <dbReference type="ChEBI" id="CHEBI:597326"/>
    </cofactor>
</comment>
<keyword evidence="3" id="KW-0210">Decarboxylase</keyword>
<dbReference type="GO" id="GO:0006520">
    <property type="term" value="P:amino acid metabolic process"/>
    <property type="evidence" value="ECO:0007669"/>
    <property type="project" value="InterPro"/>
</dbReference>
<evidence type="ECO:0000256" key="3">
    <source>
        <dbReference type="ARBA" id="ARBA00022793"/>
    </source>
</evidence>
<organism evidence="8 10">
    <name type="scientific">Anaerococcus octavius</name>
    <dbReference type="NCBI Taxonomy" id="54007"/>
    <lineage>
        <taxon>Bacteria</taxon>
        <taxon>Bacillati</taxon>
        <taxon>Bacillota</taxon>
        <taxon>Tissierellia</taxon>
        <taxon>Tissierellales</taxon>
        <taxon>Peptoniphilaceae</taxon>
        <taxon>Anaerococcus</taxon>
    </lineage>
</organism>
<dbReference type="InterPro" id="IPR021115">
    <property type="entry name" value="Pyridoxal-P_BS"/>
</dbReference>
<dbReference type="EC" id="4.1.1.86" evidence="9"/>
<evidence type="ECO:0000256" key="7">
    <source>
        <dbReference type="RuleBase" id="RU000382"/>
    </source>
</evidence>
<dbReference type="PROSITE" id="PS00392">
    <property type="entry name" value="DDC_GAD_HDC_YDC"/>
    <property type="match status" value="1"/>
</dbReference>
<dbReference type="GO" id="GO:0019752">
    <property type="term" value="P:carboxylic acid metabolic process"/>
    <property type="evidence" value="ECO:0007669"/>
    <property type="project" value="InterPro"/>
</dbReference>
<dbReference type="GO" id="GO:0008483">
    <property type="term" value="F:transaminase activity"/>
    <property type="evidence" value="ECO:0007669"/>
    <property type="project" value="UniProtKB-KW"/>
</dbReference>
<dbReference type="InterPro" id="IPR002129">
    <property type="entry name" value="PyrdxlP-dep_de-COase"/>
</dbReference>
<gene>
    <name evidence="9" type="primary">ddc</name>
    <name evidence="8" type="ORF">CYJ34_06250</name>
    <name evidence="9" type="ORF">NCTC9810_00879</name>
</gene>
<comment type="similarity">
    <text evidence="2 7">Belongs to the group II decarboxylase family.</text>
</comment>
<dbReference type="PANTHER" id="PTHR11999">
    <property type="entry name" value="GROUP II PYRIDOXAL-5-PHOSPHATE DECARBOXYLASE"/>
    <property type="match status" value="1"/>
</dbReference>
<evidence type="ECO:0000313" key="8">
    <source>
        <dbReference type="EMBL" id="PKZ16418.1"/>
    </source>
</evidence>
<keyword evidence="4 6" id="KW-0663">Pyridoxal phosphate</keyword>
<feature type="modified residue" description="N6-(pyridoxal phosphate)lysine" evidence="6">
    <location>
        <position position="291"/>
    </location>
</feature>
<dbReference type="PANTHER" id="PTHR11999:SF70">
    <property type="entry name" value="MIP05841P"/>
    <property type="match status" value="1"/>
</dbReference>
<dbReference type="EMBL" id="UFTA01000002">
    <property type="protein sequence ID" value="SUU92545.1"/>
    <property type="molecule type" value="Genomic_DNA"/>
</dbReference>
<dbReference type="AlphaFoldDB" id="A0A2I1M8I3"/>
<evidence type="ECO:0000256" key="2">
    <source>
        <dbReference type="ARBA" id="ARBA00009533"/>
    </source>
</evidence>
<dbReference type="SUPFAM" id="SSF53383">
    <property type="entry name" value="PLP-dependent transferases"/>
    <property type="match status" value="1"/>
</dbReference>
<dbReference type="GO" id="GO:0004058">
    <property type="term" value="F:aromatic-L-amino-acid decarboxylase activity"/>
    <property type="evidence" value="ECO:0007669"/>
    <property type="project" value="UniProtKB-ARBA"/>
</dbReference>
<dbReference type="Gene3D" id="3.40.640.10">
    <property type="entry name" value="Type I PLP-dependent aspartate aminotransferase-like (Major domain)"/>
    <property type="match status" value="1"/>
</dbReference>
<dbReference type="Gene3D" id="3.90.1150.10">
    <property type="entry name" value="Aspartate Aminotransferase, domain 1"/>
    <property type="match status" value="1"/>
</dbReference>
<dbReference type="InterPro" id="IPR015424">
    <property type="entry name" value="PyrdxlP-dep_Trfase"/>
</dbReference>
<evidence type="ECO:0000256" key="4">
    <source>
        <dbReference type="ARBA" id="ARBA00022898"/>
    </source>
</evidence>
<keyword evidence="8" id="KW-0808">Transferase</keyword>
<accession>A0A2I1M8I3</accession>